<dbReference type="InterPro" id="IPR038731">
    <property type="entry name" value="RgtA/B/C-like"/>
</dbReference>
<evidence type="ECO:0000313" key="10">
    <source>
        <dbReference type="EMBL" id="OGL48888.1"/>
    </source>
</evidence>
<keyword evidence="6 8" id="KW-1133">Transmembrane helix</keyword>
<dbReference type="PANTHER" id="PTHR33908:SF11">
    <property type="entry name" value="MEMBRANE PROTEIN"/>
    <property type="match status" value="1"/>
</dbReference>
<organism evidence="10 11">
    <name type="scientific">Candidatus Schekmanbacteria bacterium RBG_13_48_7</name>
    <dbReference type="NCBI Taxonomy" id="1817878"/>
    <lineage>
        <taxon>Bacteria</taxon>
        <taxon>Candidatus Schekmaniibacteriota</taxon>
    </lineage>
</organism>
<protein>
    <recommendedName>
        <fullName evidence="9">Glycosyltransferase RgtA/B/C/D-like domain-containing protein</fullName>
    </recommendedName>
</protein>
<evidence type="ECO:0000313" key="11">
    <source>
        <dbReference type="Proteomes" id="UP000179266"/>
    </source>
</evidence>
<dbReference type="InterPro" id="IPR050297">
    <property type="entry name" value="LipidA_mod_glycosyltrf_83"/>
</dbReference>
<comment type="caution">
    <text evidence="10">The sequence shown here is derived from an EMBL/GenBank/DDBJ whole genome shotgun (WGS) entry which is preliminary data.</text>
</comment>
<feature type="domain" description="Glycosyltransferase RgtA/B/C/D-like" evidence="9">
    <location>
        <begin position="75"/>
        <end position="228"/>
    </location>
</feature>
<evidence type="ECO:0000259" key="9">
    <source>
        <dbReference type="Pfam" id="PF13231"/>
    </source>
</evidence>
<keyword evidence="4" id="KW-0808">Transferase</keyword>
<proteinExistence type="predicted"/>
<dbReference type="Pfam" id="PF13231">
    <property type="entry name" value="PMT_2"/>
    <property type="match status" value="1"/>
</dbReference>
<evidence type="ECO:0000256" key="6">
    <source>
        <dbReference type="ARBA" id="ARBA00022989"/>
    </source>
</evidence>
<accession>A0A1F7S6K5</accession>
<feature type="transmembrane region" description="Helical" evidence="8">
    <location>
        <begin position="432"/>
        <end position="454"/>
    </location>
</feature>
<dbReference type="EMBL" id="MGDD01000027">
    <property type="protein sequence ID" value="OGL48888.1"/>
    <property type="molecule type" value="Genomic_DNA"/>
</dbReference>
<feature type="transmembrane region" description="Helical" evidence="8">
    <location>
        <begin position="338"/>
        <end position="362"/>
    </location>
</feature>
<keyword evidence="3" id="KW-0328">Glycosyltransferase</keyword>
<feature type="transmembrane region" description="Helical" evidence="8">
    <location>
        <begin position="211"/>
        <end position="230"/>
    </location>
</feature>
<evidence type="ECO:0000256" key="3">
    <source>
        <dbReference type="ARBA" id="ARBA00022676"/>
    </source>
</evidence>
<evidence type="ECO:0000256" key="2">
    <source>
        <dbReference type="ARBA" id="ARBA00022475"/>
    </source>
</evidence>
<feature type="transmembrane region" description="Helical" evidence="8">
    <location>
        <begin position="148"/>
        <end position="165"/>
    </location>
</feature>
<dbReference type="PANTHER" id="PTHR33908">
    <property type="entry name" value="MANNOSYLTRANSFERASE YKCB-RELATED"/>
    <property type="match status" value="1"/>
</dbReference>
<dbReference type="GO" id="GO:0016763">
    <property type="term" value="F:pentosyltransferase activity"/>
    <property type="evidence" value="ECO:0007669"/>
    <property type="project" value="TreeGrafter"/>
</dbReference>
<evidence type="ECO:0000256" key="1">
    <source>
        <dbReference type="ARBA" id="ARBA00004651"/>
    </source>
</evidence>
<dbReference type="GO" id="GO:0005886">
    <property type="term" value="C:plasma membrane"/>
    <property type="evidence" value="ECO:0007669"/>
    <property type="project" value="UniProtKB-SubCell"/>
</dbReference>
<keyword evidence="2" id="KW-1003">Cell membrane</keyword>
<dbReference type="GO" id="GO:0009103">
    <property type="term" value="P:lipopolysaccharide biosynthetic process"/>
    <property type="evidence" value="ECO:0007669"/>
    <property type="project" value="UniProtKB-ARBA"/>
</dbReference>
<feature type="transmembrane region" description="Helical" evidence="8">
    <location>
        <begin position="16"/>
        <end position="34"/>
    </location>
</feature>
<keyword evidence="7 8" id="KW-0472">Membrane</keyword>
<dbReference type="AlphaFoldDB" id="A0A1F7S6K5"/>
<keyword evidence="5 8" id="KW-0812">Transmembrane</keyword>
<gene>
    <name evidence="10" type="ORF">A2161_00310</name>
</gene>
<feature type="transmembrane region" description="Helical" evidence="8">
    <location>
        <begin position="70"/>
        <end position="89"/>
    </location>
</feature>
<name>A0A1F7S6K5_9BACT</name>
<dbReference type="Proteomes" id="UP000179266">
    <property type="component" value="Unassembled WGS sequence"/>
</dbReference>
<evidence type="ECO:0000256" key="5">
    <source>
        <dbReference type="ARBA" id="ARBA00022692"/>
    </source>
</evidence>
<evidence type="ECO:0000256" key="8">
    <source>
        <dbReference type="SAM" id="Phobius"/>
    </source>
</evidence>
<reference evidence="10 11" key="1">
    <citation type="journal article" date="2016" name="Nat. Commun.">
        <title>Thousands of microbial genomes shed light on interconnected biogeochemical processes in an aquifer system.</title>
        <authorList>
            <person name="Anantharaman K."/>
            <person name="Brown C.T."/>
            <person name="Hug L.A."/>
            <person name="Sharon I."/>
            <person name="Castelle C.J."/>
            <person name="Probst A.J."/>
            <person name="Thomas B.C."/>
            <person name="Singh A."/>
            <person name="Wilkins M.J."/>
            <person name="Karaoz U."/>
            <person name="Brodie E.L."/>
            <person name="Williams K.H."/>
            <person name="Hubbard S.S."/>
            <person name="Banfield J.F."/>
        </authorList>
    </citation>
    <scope>NUCLEOTIDE SEQUENCE [LARGE SCALE GENOMIC DNA]</scope>
</reference>
<evidence type="ECO:0000256" key="4">
    <source>
        <dbReference type="ARBA" id="ARBA00022679"/>
    </source>
</evidence>
<evidence type="ECO:0000256" key="7">
    <source>
        <dbReference type="ARBA" id="ARBA00023136"/>
    </source>
</evidence>
<sequence>MLHSSREKMEIRFKSRIYLILLIALIIRFLFIFAHQEVNLMNEMKSYDKAALSLRDGEGFKPGGPGNREMHSLIPPGYSIFLAFIYWLFGHSFLAARIVQAIISTGSVYLLYKIAQFSFEEKESILATWIMALYPQNLIMADLLLTETWFMFLLLLGVLFLITGIEKGSWGALIISGFVFGVSILTRSILFLFIPFLMFFVICIRRSIRDFIHLLIVFFCIILTIIPWTIRNWNIHHKFLLINSKAGIDFFLYNHPKNLKDIIYASPDHEEEELLVNSSSDEVDLNNNAVKFALNWIKSHPGLFLVKGIRNVMGFWGLERTFFTHVKGNYYGKVPLPILLVSIIFIILPFPVLMFFAVPGIFRFHTDQFGIFFMKILLIYFIGIAFSAYSWSRQRYPLIPFFIIFAVFTWNQRKIAVNLFKSLFSNPAKIKIIFAYLFLICSWIFEIFVASGSLQSLF</sequence>
<feature type="transmembrane region" description="Helical" evidence="8">
    <location>
        <begin position="171"/>
        <end position="204"/>
    </location>
</feature>
<feature type="transmembrane region" description="Helical" evidence="8">
    <location>
        <begin position="369"/>
        <end position="389"/>
    </location>
</feature>
<comment type="subcellular location">
    <subcellularLocation>
        <location evidence="1">Cell membrane</location>
        <topology evidence="1">Multi-pass membrane protein</topology>
    </subcellularLocation>
</comment>
<feature type="transmembrane region" description="Helical" evidence="8">
    <location>
        <begin position="395"/>
        <end position="411"/>
    </location>
</feature>